<keyword evidence="5" id="KW-1185">Reference proteome</keyword>
<keyword evidence="1 4" id="KW-0378">Hydrolase</keyword>
<feature type="compositionally biased region" description="Low complexity" evidence="2">
    <location>
        <begin position="237"/>
        <end position="251"/>
    </location>
</feature>
<evidence type="ECO:0000313" key="5">
    <source>
        <dbReference type="Proteomes" id="UP001589610"/>
    </source>
</evidence>
<sequence>MFTPNPHVLVLAGPGLVADLRLLTEVADREFAALGVGGTVSAASDLPAFRTALESPDVLVVLPGPDPEARSLFAERPDAVWLDLTKADAPLPAPAGDPGFTGGAGSSGVMGASGGAGGPGGAAFAGGAGEPGGAAFTVGAGGTGRPGGPEEPGGPGGAKVTAGTHIHGRGIWGLTWAIRHAVHRLRRPAQRIPYGDHPDQWVEVRLPYEVAGEAPAEVPPAGVPAASPSYENGGQDPTAAREAGERAPAAVREAEEHAPAATRGNGGGDQAPTVVLLHGGFWRSIWGADLMDALAIDLAERGFAAWNLEYRRPDLHGWDATTADVARGVALAAESARGPLVVIGHSAGGQLALRAAADDHRITLAVSLAGVLDLAEGDRRHMSSGAIAVALGGSAAEAPAAYRSSGPLERLPLGVPQLIVQGGGDDLDLVDFGRRYARAAQESGDQVTYLEMSGDHFDVIDPASPIWRATAGAVAEHRRPS</sequence>
<feature type="region of interest" description="Disordered" evidence="2">
    <location>
        <begin position="135"/>
        <end position="159"/>
    </location>
</feature>
<dbReference type="Gene3D" id="3.40.50.1820">
    <property type="entry name" value="alpha/beta hydrolase"/>
    <property type="match status" value="1"/>
</dbReference>
<protein>
    <submittedName>
        <fullName evidence="4">Alpha/beta hydrolase</fullName>
    </submittedName>
</protein>
<feature type="domain" description="Alpha/beta hydrolase fold-3" evidence="3">
    <location>
        <begin position="274"/>
        <end position="454"/>
    </location>
</feature>
<evidence type="ECO:0000313" key="4">
    <source>
        <dbReference type="EMBL" id="MFB9676241.1"/>
    </source>
</evidence>
<dbReference type="Proteomes" id="UP001589610">
    <property type="component" value="Unassembled WGS sequence"/>
</dbReference>
<evidence type="ECO:0000256" key="1">
    <source>
        <dbReference type="ARBA" id="ARBA00022801"/>
    </source>
</evidence>
<reference evidence="4 5" key="1">
    <citation type="submission" date="2024-09" db="EMBL/GenBank/DDBJ databases">
        <authorList>
            <person name="Sun Q."/>
            <person name="Mori K."/>
        </authorList>
    </citation>
    <scope>NUCLEOTIDE SEQUENCE [LARGE SCALE GENOMIC DNA]</scope>
    <source>
        <strain evidence="4 5">JCM 3028</strain>
    </source>
</reference>
<dbReference type="InterPro" id="IPR029058">
    <property type="entry name" value="AB_hydrolase_fold"/>
</dbReference>
<dbReference type="PANTHER" id="PTHR48081">
    <property type="entry name" value="AB HYDROLASE SUPERFAMILY PROTEIN C4A8.06C"/>
    <property type="match status" value="1"/>
</dbReference>
<dbReference type="GO" id="GO:0016787">
    <property type="term" value="F:hydrolase activity"/>
    <property type="evidence" value="ECO:0007669"/>
    <property type="project" value="UniProtKB-KW"/>
</dbReference>
<accession>A0ABV5TBD7</accession>
<feature type="region of interest" description="Disordered" evidence="2">
    <location>
        <begin position="215"/>
        <end position="269"/>
    </location>
</feature>
<gene>
    <name evidence="4" type="ORF">ACFFRH_12150</name>
</gene>
<dbReference type="InterPro" id="IPR013094">
    <property type="entry name" value="AB_hydrolase_3"/>
</dbReference>
<dbReference type="PANTHER" id="PTHR48081:SF33">
    <property type="entry name" value="KYNURENINE FORMAMIDASE"/>
    <property type="match status" value="1"/>
</dbReference>
<dbReference type="EMBL" id="JBHMBS010000005">
    <property type="protein sequence ID" value="MFB9676241.1"/>
    <property type="molecule type" value="Genomic_DNA"/>
</dbReference>
<proteinExistence type="predicted"/>
<organism evidence="4 5">
    <name type="scientific">Streptosporangium vulgare</name>
    <dbReference type="NCBI Taxonomy" id="46190"/>
    <lineage>
        <taxon>Bacteria</taxon>
        <taxon>Bacillati</taxon>
        <taxon>Actinomycetota</taxon>
        <taxon>Actinomycetes</taxon>
        <taxon>Streptosporangiales</taxon>
        <taxon>Streptosporangiaceae</taxon>
        <taxon>Streptosporangium</taxon>
    </lineage>
</organism>
<evidence type="ECO:0000256" key="2">
    <source>
        <dbReference type="SAM" id="MobiDB-lite"/>
    </source>
</evidence>
<dbReference type="InterPro" id="IPR050300">
    <property type="entry name" value="GDXG_lipolytic_enzyme"/>
</dbReference>
<dbReference type="Pfam" id="PF07859">
    <property type="entry name" value="Abhydrolase_3"/>
    <property type="match status" value="1"/>
</dbReference>
<dbReference type="SUPFAM" id="SSF53474">
    <property type="entry name" value="alpha/beta-Hydrolases"/>
    <property type="match status" value="1"/>
</dbReference>
<feature type="compositionally biased region" description="Gly residues" evidence="2">
    <location>
        <begin position="139"/>
        <end position="157"/>
    </location>
</feature>
<name>A0ABV5TBD7_9ACTN</name>
<evidence type="ECO:0000259" key="3">
    <source>
        <dbReference type="Pfam" id="PF07859"/>
    </source>
</evidence>
<comment type="caution">
    <text evidence="4">The sequence shown here is derived from an EMBL/GenBank/DDBJ whole genome shotgun (WGS) entry which is preliminary data.</text>
</comment>
<dbReference type="RefSeq" id="WP_344743177.1">
    <property type="nucleotide sequence ID" value="NZ_BAAAWW010000017.1"/>
</dbReference>